<feature type="compositionally biased region" description="Polar residues" evidence="10">
    <location>
        <begin position="905"/>
        <end position="919"/>
    </location>
</feature>
<evidence type="ECO:0000313" key="13">
    <source>
        <dbReference type="Proteomes" id="UP000028837"/>
    </source>
</evidence>
<feature type="transmembrane region" description="Helical" evidence="11">
    <location>
        <begin position="455"/>
        <end position="475"/>
    </location>
</feature>
<feature type="compositionally biased region" description="Polar residues" evidence="10">
    <location>
        <begin position="271"/>
        <end position="288"/>
    </location>
</feature>
<evidence type="ECO:0000256" key="4">
    <source>
        <dbReference type="ARBA" id="ARBA00022679"/>
    </source>
</evidence>
<keyword evidence="4 12" id="KW-0808">Transferase</keyword>
<keyword evidence="5 11" id="KW-0812">Transmembrane</keyword>
<evidence type="ECO:0000256" key="2">
    <source>
        <dbReference type="ARBA" id="ARBA00005985"/>
    </source>
</evidence>
<feature type="compositionally biased region" description="Basic and acidic residues" evidence="10">
    <location>
        <begin position="920"/>
        <end position="929"/>
    </location>
</feature>
<dbReference type="InterPro" id="IPR000537">
    <property type="entry name" value="UbiA_prenyltransferase"/>
</dbReference>
<evidence type="ECO:0000256" key="1">
    <source>
        <dbReference type="ARBA" id="ARBA00004141"/>
    </source>
</evidence>
<dbReference type="GO" id="GO:0016020">
    <property type="term" value="C:membrane"/>
    <property type="evidence" value="ECO:0007669"/>
    <property type="project" value="UniProtKB-SubCell"/>
</dbReference>
<comment type="subcellular location">
    <subcellularLocation>
        <location evidence="1">Membrane</location>
        <topology evidence="1">Multi-pass membrane protein</topology>
    </subcellularLocation>
</comment>
<dbReference type="GO" id="GO:0006784">
    <property type="term" value="P:heme A biosynthetic process"/>
    <property type="evidence" value="ECO:0007669"/>
    <property type="project" value="TreeGrafter"/>
</dbReference>
<comment type="caution">
    <text evidence="12">The sequence shown here is derived from an EMBL/GenBank/DDBJ whole genome shotgun (WGS) entry which is preliminary data.</text>
</comment>
<dbReference type="PANTHER" id="PTHR43448:SF2">
    <property type="entry name" value="PROTOHEME IX FARNESYLTRANSFERASE, MITOCHONDRIAL"/>
    <property type="match status" value="1"/>
</dbReference>
<dbReference type="InterPro" id="IPR030470">
    <property type="entry name" value="UbiA_prenylTrfase_CS"/>
</dbReference>
<dbReference type="InterPro" id="IPR006369">
    <property type="entry name" value="Protohaem_IX_farnesylTrfase"/>
</dbReference>
<dbReference type="OrthoDB" id="349281at2759"/>
<proteinExistence type="inferred from homology"/>
<feature type="compositionally biased region" description="Basic residues" evidence="10">
    <location>
        <begin position="106"/>
        <end position="122"/>
    </location>
</feature>
<gene>
    <name evidence="12" type="ORF">TGDOM2_206310</name>
</gene>
<evidence type="ECO:0000256" key="10">
    <source>
        <dbReference type="SAM" id="MobiDB-lite"/>
    </source>
</evidence>
<dbReference type="Pfam" id="PF01040">
    <property type="entry name" value="UbiA"/>
    <property type="match status" value="1"/>
</dbReference>
<dbReference type="PANTHER" id="PTHR43448">
    <property type="entry name" value="PROTOHEME IX FARNESYLTRANSFERASE, MITOCHONDRIAL"/>
    <property type="match status" value="1"/>
</dbReference>
<feature type="compositionally biased region" description="Basic and acidic residues" evidence="10">
    <location>
        <begin position="731"/>
        <end position="741"/>
    </location>
</feature>
<feature type="region of interest" description="Disordered" evidence="10">
    <location>
        <begin position="94"/>
        <end position="132"/>
    </location>
</feature>
<dbReference type="GO" id="GO:0005739">
    <property type="term" value="C:mitochondrion"/>
    <property type="evidence" value="ECO:0007669"/>
    <property type="project" value="TreeGrafter"/>
</dbReference>
<evidence type="ECO:0000256" key="11">
    <source>
        <dbReference type="SAM" id="Phobius"/>
    </source>
</evidence>
<feature type="region of interest" description="Disordered" evidence="10">
    <location>
        <begin position="729"/>
        <end position="786"/>
    </location>
</feature>
<feature type="transmembrane region" description="Helical" evidence="11">
    <location>
        <begin position="487"/>
        <end position="512"/>
    </location>
</feature>
<evidence type="ECO:0000256" key="6">
    <source>
        <dbReference type="ARBA" id="ARBA00022989"/>
    </source>
</evidence>
<evidence type="ECO:0000256" key="3">
    <source>
        <dbReference type="ARBA" id="ARBA00016335"/>
    </source>
</evidence>
<comment type="similarity">
    <text evidence="2">Belongs to the UbiA prenyltransferase family.</text>
</comment>
<dbReference type="CDD" id="cd13957">
    <property type="entry name" value="PT_UbiA_Cox10"/>
    <property type="match status" value="1"/>
</dbReference>
<sequence length="929" mass="100354">MQGAGSRNLLHRCRCRHAWSSDPSRLGGSHYRMRRIGSSFPPVSSPDSGVSVILCAPEVSSTDVGIGSLAYHDRGQLMYISLFSGHMHPKEEASLHCGGDGGSLKGSRRPGGHTCSRHHGHYRAGSEADSGVGRRSGFSTWWHSPSYSDIAVPESHLRKRTQMRAIHTKEHFLRHTGRSAFRTWQLRCTINRSRVFSSQARVCSTPPAVVDSTGARRVTSYASKCEVSGGSFAWPGGSSGFIEGECFSRKVHASDSEQATGEEETHCLASSFGTHQRQAGRPSSTSSPVPLLRAWRFPRECAAYWALSKGRLSAWVALSTLAGYAGGMQALPDFWTGIASGAGSGVGSTGLLLLQEAAVSEASTGAASVLTAVVSGVTAAQLAASVGALFAGVFGSSAAANALNQLYERKLDSLMKRTRHRPVASGYLSPSACATFAALSAAAGVSLLSAHFPNMTAAALAAFNIALYAGVYTPLKTKNPYSTHVGAVVGAIPLLIGWSAAGGSLACLHPWILFGLQYFWQFPHFYMLCWLHRADYQRGGYKMFGVADDQHAVQTKMLCRRYLGALLLTPLVSSTLDVTTWMFVVSSLPANIFIAHSFQRFCSHPEKASGRHFFLHSLWHIMLLLGLAVYHMKPVSPSSPSDCSSKGYCQTSSCAISAEEDVCLDRPGYSYMRMLLATPLTTLCFLYRKVELGVVQLCPMLRRKRCDNQQSKDGEQRCCIPRPPVIAGNEGKGEQLTREGQEPPLAGILGDDRVKEGHLETFNDAGSAKRSRSSRGENIGSKSDSLTSGMSLCPWPIGKGKHTDAESNCQLHVPINGEERQSLLPTYSQKPFMSRGISIEDRNSGGVLHCFNGLFPEYKEANLVERVRCTLSQFCPHEYLFGLQRGCPVSQAASTFLPQFGSGASGSRMTDGVLSSSCREPSERPKPPP</sequence>
<dbReference type="EMBL" id="AHZU02001464">
    <property type="protein sequence ID" value="KFG32101.1"/>
    <property type="molecule type" value="Genomic_DNA"/>
</dbReference>
<dbReference type="PROSITE" id="PS00943">
    <property type="entry name" value="UBIA"/>
    <property type="match status" value="1"/>
</dbReference>
<keyword evidence="6 11" id="KW-1133">Transmembrane helix</keyword>
<dbReference type="Gene3D" id="1.10.357.140">
    <property type="entry name" value="UbiA prenyltransferase"/>
    <property type="match status" value="1"/>
</dbReference>
<keyword evidence="8 11" id="KW-0472">Membrane</keyword>
<evidence type="ECO:0000256" key="7">
    <source>
        <dbReference type="ARBA" id="ARBA00023133"/>
    </source>
</evidence>
<dbReference type="Proteomes" id="UP000028837">
    <property type="component" value="Unassembled WGS sequence"/>
</dbReference>
<feature type="compositionally biased region" description="Basic and acidic residues" evidence="10">
    <location>
        <begin position="750"/>
        <end position="761"/>
    </location>
</feature>
<evidence type="ECO:0000256" key="8">
    <source>
        <dbReference type="ARBA" id="ARBA00023136"/>
    </source>
</evidence>
<dbReference type="InterPro" id="IPR044878">
    <property type="entry name" value="UbiA_sf"/>
</dbReference>
<evidence type="ECO:0000313" key="12">
    <source>
        <dbReference type="EMBL" id="KFG32101.1"/>
    </source>
</evidence>
<reference evidence="12 13" key="1">
    <citation type="submission" date="2014-02" db="EMBL/GenBank/DDBJ databases">
        <authorList>
            <person name="Sibley D."/>
            <person name="Venepally P."/>
            <person name="Karamycheva S."/>
            <person name="Hadjithomas M."/>
            <person name="Khan A."/>
            <person name="Brunk B."/>
            <person name="Roos D."/>
            <person name="Caler E."/>
            <person name="Lorenzi H."/>
        </authorList>
    </citation>
    <scope>NUCLEOTIDE SEQUENCE [LARGE SCALE GENOMIC DNA]</scope>
    <source>
        <strain evidence="12 13">GAB2-2007-GAL-DOM2</strain>
    </source>
</reference>
<organism evidence="12 13">
    <name type="scientific">Toxoplasma gondii GAB2-2007-GAL-DOM2</name>
    <dbReference type="NCBI Taxonomy" id="1130820"/>
    <lineage>
        <taxon>Eukaryota</taxon>
        <taxon>Sar</taxon>
        <taxon>Alveolata</taxon>
        <taxon>Apicomplexa</taxon>
        <taxon>Conoidasida</taxon>
        <taxon>Coccidia</taxon>
        <taxon>Eucoccidiorida</taxon>
        <taxon>Eimeriorina</taxon>
        <taxon>Sarcocystidae</taxon>
        <taxon>Toxoplasma</taxon>
    </lineage>
</organism>
<feature type="region of interest" description="Disordered" evidence="10">
    <location>
        <begin position="258"/>
        <end position="288"/>
    </location>
</feature>
<accession>A0A086JIY3</accession>
<feature type="transmembrane region" description="Helical" evidence="11">
    <location>
        <begin position="424"/>
        <end position="449"/>
    </location>
</feature>
<evidence type="ECO:0000256" key="9">
    <source>
        <dbReference type="ARBA" id="ARBA00030253"/>
    </source>
</evidence>
<dbReference type="AlphaFoldDB" id="A0A086JIY3"/>
<feature type="region of interest" description="Disordered" evidence="10">
    <location>
        <begin position="901"/>
        <end position="929"/>
    </location>
</feature>
<dbReference type="VEuPathDB" id="ToxoDB:TGDOM2_206310"/>
<feature type="transmembrane region" description="Helical" evidence="11">
    <location>
        <begin position="382"/>
        <end position="403"/>
    </location>
</feature>
<dbReference type="GO" id="GO:0008495">
    <property type="term" value="F:protoheme IX farnesyltransferase activity"/>
    <property type="evidence" value="ECO:0007669"/>
    <property type="project" value="InterPro"/>
</dbReference>
<name>A0A086JIY3_TOXGO</name>
<evidence type="ECO:0000256" key="5">
    <source>
        <dbReference type="ARBA" id="ARBA00022692"/>
    </source>
</evidence>
<protein>
    <recommendedName>
        <fullName evidence="3">Protoheme IX farnesyltransferase, mitochondrial</fullName>
    </recommendedName>
    <alternativeName>
        <fullName evidence="9">Heme O synthase</fullName>
    </alternativeName>
</protein>
<keyword evidence="7" id="KW-0350">Heme biosynthesis</keyword>